<feature type="compositionally biased region" description="Low complexity" evidence="13">
    <location>
        <begin position="2554"/>
        <end position="2584"/>
    </location>
</feature>
<dbReference type="SUPFAM" id="SSF55073">
    <property type="entry name" value="Nucleotide cyclase"/>
    <property type="match status" value="1"/>
</dbReference>
<evidence type="ECO:0000256" key="12">
    <source>
        <dbReference type="ARBA" id="ARBA00032637"/>
    </source>
</evidence>
<feature type="compositionally biased region" description="Polar residues" evidence="13">
    <location>
        <begin position="125"/>
        <end position="140"/>
    </location>
</feature>
<keyword evidence="10" id="KW-0456">Lyase</keyword>
<dbReference type="SUPFAM" id="SSF81606">
    <property type="entry name" value="PP2C-like"/>
    <property type="match status" value="1"/>
</dbReference>
<feature type="compositionally biased region" description="Basic and acidic residues" evidence="13">
    <location>
        <begin position="1619"/>
        <end position="1629"/>
    </location>
</feature>
<evidence type="ECO:0000256" key="13">
    <source>
        <dbReference type="SAM" id="MobiDB-lite"/>
    </source>
</evidence>
<dbReference type="PANTHER" id="PTHR48051">
    <property type="match status" value="1"/>
</dbReference>
<feature type="compositionally biased region" description="Polar residues" evidence="13">
    <location>
        <begin position="1907"/>
        <end position="1921"/>
    </location>
</feature>
<evidence type="ECO:0000256" key="9">
    <source>
        <dbReference type="ARBA" id="ARBA00022998"/>
    </source>
</evidence>
<keyword evidence="8" id="KW-0460">Magnesium</keyword>
<comment type="caution">
    <text evidence="17">The sequence shown here is derived from an EMBL/GenBank/DDBJ whole genome shotgun (WGS) entry which is preliminary data.</text>
</comment>
<feature type="compositionally biased region" description="Basic and acidic residues" evidence="13">
    <location>
        <begin position="2527"/>
        <end position="2541"/>
    </location>
</feature>
<dbReference type="InterPro" id="IPR050216">
    <property type="entry name" value="LRR_domain-containing"/>
</dbReference>
<evidence type="ECO:0000256" key="7">
    <source>
        <dbReference type="ARBA" id="ARBA00022737"/>
    </source>
</evidence>
<name>A0A507ECV0_9FUNG</name>
<keyword evidence="18" id="KW-1185">Reference proteome</keyword>
<dbReference type="GO" id="GO:0004016">
    <property type="term" value="F:adenylate cyclase activity"/>
    <property type="evidence" value="ECO:0007669"/>
    <property type="project" value="UniProtKB-EC"/>
</dbReference>
<dbReference type="Pfam" id="PF23010">
    <property type="entry name" value="RA_3"/>
    <property type="match status" value="1"/>
</dbReference>
<feature type="region of interest" description="Disordered" evidence="13">
    <location>
        <begin position="1601"/>
        <end position="1650"/>
    </location>
</feature>
<feature type="region of interest" description="Disordered" evidence="13">
    <location>
        <begin position="2254"/>
        <end position="2309"/>
    </location>
</feature>
<accession>A0A507ECV0</accession>
<protein>
    <recommendedName>
        <fullName evidence="4">Adenylate cyclase</fullName>
        <ecNumber evidence="3">4.6.1.1</ecNumber>
    </recommendedName>
    <alternativeName>
        <fullName evidence="11">ATP pyrophosphate-lyase</fullName>
    </alternativeName>
    <alternativeName>
        <fullName evidence="12">Adenylyl cyclase</fullName>
    </alternativeName>
</protein>
<feature type="compositionally biased region" description="Polar residues" evidence="13">
    <location>
        <begin position="270"/>
        <end position="306"/>
    </location>
</feature>
<evidence type="ECO:0000313" key="17">
    <source>
        <dbReference type="EMBL" id="TPX60890.1"/>
    </source>
</evidence>
<dbReference type="SMART" id="SM00332">
    <property type="entry name" value="PP2Cc"/>
    <property type="match status" value="1"/>
</dbReference>
<feature type="compositionally biased region" description="Pro residues" evidence="13">
    <location>
        <begin position="103"/>
        <end position="118"/>
    </location>
</feature>
<evidence type="ECO:0000259" key="14">
    <source>
        <dbReference type="PROSITE" id="PS50125"/>
    </source>
</evidence>
<evidence type="ECO:0000256" key="8">
    <source>
        <dbReference type="ARBA" id="ARBA00022842"/>
    </source>
</evidence>
<dbReference type="Gene3D" id="3.80.10.10">
    <property type="entry name" value="Ribonuclease Inhibitor"/>
    <property type="match status" value="3"/>
</dbReference>
<keyword evidence="6" id="KW-0479">Metal-binding</keyword>
<evidence type="ECO:0000256" key="5">
    <source>
        <dbReference type="ARBA" id="ARBA00022614"/>
    </source>
</evidence>
<dbReference type="Pfam" id="PF13855">
    <property type="entry name" value="LRR_8"/>
    <property type="match status" value="2"/>
</dbReference>
<feature type="compositionally biased region" description="Gly residues" evidence="13">
    <location>
        <begin position="1876"/>
        <end position="1904"/>
    </location>
</feature>
<feature type="region of interest" description="Disordered" evidence="13">
    <location>
        <begin position="2435"/>
        <end position="2467"/>
    </location>
</feature>
<feature type="domain" description="Guanylate cyclase" evidence="14">
    <location>
        <begin position="2028"/>
        <end position="2223"/>
    </location>
</feature>
<evidence type="ECO:0000256" key="10">
    <source>
        <dbReference type="ARBA" id="ARBA00023239"/>
    </source>
</evidence>
<feature type="region of interest" description="Disordered" evidence="13">
    <location>
        <begin position="43"/>
        <end position="361"/>
    </location>
</feature>
<feature type="domain" description="PPM-type phosphatase" evidence="16">
    <location>
        <begin position="1450"/>
        <end position="1956"/>
    </location>
</feature>
<dbReference type="PROSITE" id="PS50200">
    <property type="entry name" value="RA"/>
    <property type="match status" value="1"/>
</dbReference>
<dbReference type="InterPro" id="IPR036457">
    <property type="entry name" value="PPM-type-like_dom_sf"/>
</dbReference>
<proteinExistence type="inferred from homology"/>
<evidence type="ECO:0000256" key="1">
    <source>
        <dbReference type="ARBA" id="ARBA00001593"/>
    </source>
</evidence>
<feature type="compositionally biased region" description="Acidic residues" evidence="13">
    <location>
        <begin position="2453"/>
        <end position="2464"/>
    </location>
</feature>
<dbReference type="Gene3D" id="3.60.40.10">
    <property type="entry name" value="PPM-type phosphatase domain"/>
    <property type="match status" value="1"/>
</dbReference>
<dbReference type="GO" id="GO:0046872">
    <property type="term" value="F:metal ion binding"/>
    <property type="evidence" value="ECO:0007669"/>
    <property type="project" value="UniProtKB-KW"/>
</dbReference>
<keyword evidence="9" id="KW-0115">cAMP biosynthesis</keyword>
<dbReference type="InterPro" id="IPR003591">
    <property type="entry name" value="Leu-rich_rpt_typical-subtyp"/>
</dbReference>
<dbReference type="InterPro" id="IPR001611">
    <property type="entry name" value="Leu-rich_rpt"/>
</dbReference>
<evidence type="ECO:0000256" key="3">
    <source>
        <dbReference type="ARBA" id="ARBA00012201"/>
    </source>
</evidence>
<dbReference type="InterPro" id="IPR055071">
    <property type="entry name" value="RA_PHLPP-like"/>
</dbReference>
<evidence type="ECO:0000256" key="2">
    <source>
        <dbReference type="ARBA" id="ARBA00005381"/>
    </source>
</evidence>
<evidence type="ECO:0000259" key="15">
    <source>
        <dbReference type="PROSITE" id="PS50200"/>
    </source>
</evidence>
<dbReference type="InterPro" id="IPR032675">
    <property type="entry name" value="LRR_dom_sf"/>
</dbReference>
<keyword evidence="5" id="KW-0433">Leucine-rich repeat</keyword>
<evidence type="ECO:0000256" key="6">
    <source>
        <dbReference type="ARBA" id="ARBA00022723"/>
    </source>
</evidence>
<dbReference type="EC" id="4.6.1.1" evidence="3"/>
<dbReference type="CDD" id="cd17214">
    <property type="entry name" value="RA_CYR1_like"/>
    <property type="match status" value="1"/>
</dbReference>
<feature type="compositionally biased region" description="Low complexity" evidence="13">
    <location>
        <begin position="2297"/>
        <end position="2309"/>
    </location>
</feature>
<feature type="compositionally biased region" description="Basic residues" evidence="13">
    <location>
        <begin position="317"/>
        <end position="332"/>
    </location>
</feature>
<dbReference type="SMART" id="SM00369">
    <property type="entry name" value="LRR_TYP"/>
    <property type="match status" value="9"/>
</dbReference>
<dbReference type="InterPro" id="IPR000159">
    <property type="entry name" value="RA_dom"/>
</dbReference>
<feature type="compositionally biased region" description="Polar residues" evidence="13">
    <location>
        <begin position="204"/>
        <end position="234"/>
    </location>
</feature>
<feature type="region of interest" description="Disordered" evidence="13">
    <location>
        <begin position="1523"/>
        <end position="1578"/>
    </location>
</feature>
<dbReference type="GO" id="GO:0005737">
    <property type="term" value="C:cytoplasm"/>
    <property type="evidence" value="ECO:0007669"/>
    <property type="project" value="TreeGrafter"/>
</dbReference>
<dbReference type="GO" id="GO:0035556">
    <property type="term" value="P:intracellular signal transduction"/>
    <property type="evidence" value="ECO:0007669"/>
    <property type="project" value="InterPro"/>
</dbReference>
<evidence type="ECO:0000259" key="16">
    <source>
        <dbReference type="PROSITE" id="PS51746"/>
    </source>
</evidence>
<keyword evidence="7" id="KW-0677">Repeat</keyword>
<dbReference type="InterPro" id="IPR029787">
    <property type="entry name" value="Nucleotide_cyclase"/>
</dbReference>
<dbReference type="Pfam" id="PF00481">
    <property type="entry name" value="PP2C"/>
    <property type="match status" value="1"/>
</dbReference>
<sequence>MDGAAPPPRSGSLPQGHHLSSMSSASGRFLDDLLNEYNYSSAAHSPVLSRSASSQLEPGDSQTPAATEPEHSQGDGGPPKNDLPPLPVNSFGARTDSLRFPPATSPPTSPLPKPPSHPQVPIAVGTQSPKSPNVTQTYPSYRSLERTHMPSEYPTSPRHLNDASHMPRTRARAPSANEPDLSLSARTLPDEQADPKGWLRTPNLRVNLQKRSSDDVATTNDRVETHSTTGSSITALDRESRDALAMGLNSVPSIPSPEESFGASVAGSIHSKNSISPPKSARSYLSASSPNTASTKSAPYEQSTLTAERWNSDASREKKKGFISHLFGRKKEKSRETDSASDSGPINVRGADRQTPGSDAIDIGNIKAWEDATLGKPIPSFGKKKGAKVQSSTKADKRPQLDLSGFSMDPSFVPLDLVSINSPLSPASARSPYSNSPIGYAHNPAVLPAPLAPPCGPFGAPPPGPSIYLSPATSTWKPPESWGTKVNAAEGRPTGTASAFNGSNKGVLMDRTTTKSIPSLGAPSPDVFDYQDDYSTLSEIRAETDTIRSNHDGLSDERMCTLRLFRRDGTFATISCRESTTAGELLVIMAKKSLIADYSKFNVTIVQKGFERILARTERPLMLQRRLFEQVGYVASDRIELLGREDNSYLCRFVFKEASVGNDVPPDFWRSTNFSTSTVSLARMNLTAVPLTCYRLANDIVSFDLSLNPNVQEIPNDLAVTLESTRLVNMSRNELSKVPRALEFITTLSEINLSHNRIASLVGSGLENVPGLTKLYLAGNLIDHIPDAIPRGCQRLEILDLSNNRFRTFPVDLCHYLGKTLKHLDLNYCRIKDSIPDAIGDLVQLTVLRLAGNRAYGALPWRLGELQQLLELDLRGNSFGNAGGEEVMVMEVLSRCSRLETVLLDANRVRWVGTWSHRPADCSRSSPDRRVEEGSPYLADQDDSEILEIQSLKKLSLGSQFDPSHSRPMGLELSNITGSLAELDIGYCGIEFLPHLFFQRLPGLLKLNLSGNRLRDIPDFMPGPTSADSAKISLRELYLSNNFLEYLPDDIGELDRLILLEIKGNNIRELPAEIWRCRSLKILNVSSNRLESFPTPYPEDGTVLVPANNNVTFGRSGGFSFSTSFDRLNGAMASSRSANRVDDPYQSENMQTQHNLPPLSHALEYLFLSDNNLGDDIYMALYHMPNLLTLHASFNEFTDITPWVVAIPLPVPMTPWFLKLQELHLSGNLISTLPGEIERIRTLKTLFLNGNKMSTVPGEVGKLKALEGLDLGSQVGGRGEGTGLRYNVSNWPYDWNWNWNLDLKYLNLSGNKRLEIKPSTTASSFLAGSDALPSGNQPNPAAGHKVGARGGAIQAPATSGALVGNPSQRRRDLTDFNALTNLRLLGLMDVTCLIVPPDESMDRRIRTTGSDVPMVGVRGGVVRYGVADVLSRPLGRNFVPSPFSETVPPIQHSLSKESDADTFEVWDLVIPKFRGRDNEALFAVFDGKGTSGGAKMAKYLNEWFGWFLANELERVERAESAAHAELKRDAPSDPMEVHSTFSRSAPTPGTMRNIPNSKRPPLPAEPSERTLAHQTLDPQAIRTALRRTFIAVNRELGSMGDDLDEGLVGPQQNQQQRSSFERHRSDSPRKGSTRAHKGSGGTGVESSPGAAAVRPLYGASAVVVFLYGSTLAAKRGAAKCTMYIANVGDGLAVMSKAGGTANVMSRHHILDLAGLSRAEAKRQQAKLEGRETDEAKAAVDDERSWAHLPWPLSEVERVQSAGGSFSSSGYIEGEVPLTRAFGYFPVIGFVNADPWIHTVELEVGDDATDASRLQQQPMADNPEDLTDITASSLNGGDEFVVLASSAVWNAVRCGGPYDDGAQMVVDIARSALAPSGSGGGSTGASMGGVGMSTGGGGSSLGGSGMTKSASNLASVQQQSGKSTGGWGTAAMKVRDVALSLAGGQVGGGYLVMVLGLRDLAKKSTWWNAAGARRGSAESSIESLNVDDRFRKGVVAGSGDVVKAPRRKGTEEVVDALTKEIAPPIGRLALVFTDIKNSTSIWENNPVAMRAALRLHHSVMRKLLRQTGGYEVKTEGDAFMVSFQNVSNAVEWCLTVQGELLNIDWPSEILGMADGVDVWWQRSGSNEFVTGGMFEGGDAPGAASDVEVEMTDDDVRSPGGVRQAGSGNGSGGGRTFPRKKRELIFKGLSVRMGIHFGNPLCEVDPITSRMDYYGPMVNRAARVTGASQGGQILISSDAMKELKKTLGWWNEESVEGDNLGDEVKGGEDLTDNVGPKPDALQPPPSSSLLSPPGHPNNATQQQTAVSQQTSEEAARLKKLGIVTWCIGEVKLKGLETPEVIYAIYRRELCTRHRFFALEQSGGLNLLTQQPQSQTPSASASQDATSPTSPTANTASTAVAPIAPAPPKLVHIDRGMLRQLRALCVRLEWFASRSGEQWRTPASPIPAPLTNEDWHGDDDDDDEEESPESRAALIRELESLTTRVENAISILHLETTPISRALQSLGAAIETDPNHILRAITMYAEKLEERKQRKRTEQEEKQKRKDARAKKRAQKEAAAAAAGIGESADGTAGSSSAMAGGSSSRSSSRRRERESRTSPSTAPGSPSTTSPPLSASRQHRTRDRPRTADRHTPSAPAPLGAPSYR</sequence>
<dbReference type="PANTHER" id="PTHR48051:SF46">
    <property type="entry name" value="LEUCINE RICH REPEAT-CONTAINING DOMAIN PROTEIN"/>
    <property type="match status" value="1"/>
</dbReference>
<comment type="similarity">
    <text evidence="2">Belongs to the adenylyl cyclase class-3 family.</text>
</comment>
<dbReference type="Pfam" id="PF00211">
    <property type="entry name" value="Guanylate_cyc"/>
    <property type="match status" value="1"/>
</dbReference>
<reference evidence="17 18" key="1">
    <citation type="journal article" date="2019" name="Sci. Rep.">
        <title>Comparative genomics of chytrid fungi reveal insights into the obligate biotrophic and pathogenic lifestyle of Synchytrium endobioticum.</title>
        <authorList>
            <person name="van de Vossenberg B.T.L.H."/>
            <person name="Warris S."/>
            <person name="Nguyen H.D.T."/>
            <person name="van Gent-Pelzer M.P.E."/>
            <person name="Joly D.L."/>
            <person name="van de Geest H.C."/>
            <person name="Bonants P.J.M."/>
            <person name="Smith D.S."/>
            <person name="Levesque C.A."/>
            <person name="van der Lee T.A.J."/>
        </authorList>
    </citation>
    <scope>NUCLEOTIDE SEQUENCE [LARGE SCALE GENOMIC DNA]</scope>
    <source>
        <strain evidence="17 18">CBS 809.83</strain>
    </source>
</reference>
<dbReference type="SMART" id="SM00314">
    <property type="entry name" value="RA"/>
    <property type="match status" value="1"/>
</dbReference>
<feature type="region of interest" description="Disordered" evidence="13">
    <location>
        <begin position="1"/>
        <end position="24"/>
    </location>
</feature>
<feature type="compositionally biased region" description="Polar residues" evidence="13">
    <location>
        <begin position="43"/>
        <end position="65"/>
    </location>
</feature>
<dbReference type="PROSITE" id="PS51450">
    <property type="entry name" value="LRR"/>
    <property type="match status" value="3"/>
</dbReference>
<feature type="region of interest" description="Disordered" evidence="13">
    <location>
        <begin position="2152"/>
        <end position="2176"/>
    </location>
</feature>
<dbReference type="CDD" id="cd07302">
    <property type="entry name" value="CHD"/>
    <property type="match status" value="1"/>
</dbReference>
<dbReference type="STRING" id="109895.A0A507ECV0"/>
<evidence type="ECO:0000256" key="4">
    <source>
        <dbReference type="ARBA" id="ARBA00021420"/>
    </source>
</evidence>
<feature type="region of interest" description="Disordered" evidence="13">
    <location>
        <begin position="1875"/>
        <end position="1926"/>
    </location>
</feature>
<feature type="compositionally biased region" description="Basic residues" evidence="13">
    <location>
        <begin position="2542"/>
        <end position="2551"/>
    </location>
</feature>
<feature type="domain" description="Ras-associating" evidence="15">
    <location>
        <begin position="558"/>
        <end position="648"/>
    </location>
</feature>
<feature type="region of interest" description="Disordered" evidence="13">
    <location>
        <begin position="2527"/>
        <end position="2643"/>
    </location>
</feature>
<dbReference type="SUPFAM" id="SSF52058">
    <property type="entry name" value="L domain-like"/>
    <property type="match status" value="2"/>
</dbReference>
<organism evidence="17 18">
    <name type="scientific">Powellomyces hirtus</name>
    <dbReference type="NCBI Taxonomy" id="109895"/>
    <lineage>
        <taxon>Eukaryota</taxon>
        <taxon>Fungi</taxon>
        <taxon>Fungi incertae sedis</taxon>
        <taxon>Chytridiomycota</taxon>
        <taxon>Chytridiomycota incertae sedis</taxon>
        <taxon>Chytridiomycetes</taxon>
        <taxon>Spizellomycetales</taxon>
        <taxon>Powellomycetaceae</taxon>
        <taxon>Powellomyces</taxon>
    </lineage>
</organism>
<feature type="region of interest" description="Disordered" evidence="13">
    <location>
        <begin position="374"/>
        <end position="402"/>
    </location>
</feature>
<comment type="catalytic activity">
    <reaction evidence="1">
        <text>ATP = 3',5'-cyclic AMP + diphosphate</text>
        <dbReference type="Rhea" id="RHEA:15389"/>
        <dbReference type="ChEBI" id="CHEBI:30616"/>
        <dbReference type="ChEBI" id="CHEBI:33019"/>
        <dbReference type="ChEBI" id="CHEBI:58165"/>
        <dbReference type="EC" id="4.6.1.1"/>
    </reaction>
</comment>
<dbReference type="InterPro" id="IPR001932">
    <property type="entry name" value="PPM-type_phosphatase-like_dom"/>
</dbReference>
<evidence type="ECO:0000256" key="11">
    <source>
        <dbReference type="ARBA" id="ARBA00032597"/>
    </source>
</evidence>
<dbReference type="SMART" id="SM00044">
    <property type="entry name" value="CYCc"/>
    <property type="match status" value="1"/>
</dbReference>
<evidence type="ECO:0000313" key="18">
    <source>
        <dbReference type="Proteomes" id="UP000318582"/>
    </source>
</evidence>
<dbReference type="Gene3D" id="3.30.70.1230">
    <property type="entry name" value="Nucleotide cyclase"/>
    <property type="match status" value="1"/>
</dbReference>
<dbReference type="SMART" id="SM00364">
    <property type="entry name" value="LRR_BAC"/>
    <property type="match status" value="6"/>
</dbReference>
<dbReference type="PROSITE" id="PS51746">
    <property type="entry name" value="PPM_2"/>
    <property type="match status" value="1"/>
</dbReference>
<gene>
    <name evidence="17" type="ORF">PhCBS80983_g01500</name>
</gene>
<feature type="compositionally biased region" description="Low complexity" evidence="13">
    <location>
        <begin position="2595"/>
        <end position="2614"/>
    </location>
</feature>
<dbReference type="EMBL" id="QEAQ01000011">
    <property type="protein sequence ID" value="TPX60890.1"/>
    <property type="molecule type" value="Genomic_DNA"/>
</dbReference>
<dbReference type="InterPro" id="IPR001054">
    <property type="entry name" value="A/G_cyclase"/>
</dbReference>
<dbReference type="PROSITE" id="PS50125">
    <property type="entry name" value="GUANYLATE_CYCLASE_2"/>
    <property type="match status" value="1"/>
</dbReference>
<dbReference type="GO" id="GO:0006171">
    <property type="term" value="P:cAMP biosynthetic process"/>
    <property type="evidence" value="ECO:0007669"/>
    <property type="project" value="UniProtKB-KW"/>
</dbReference>
<feature type="region of interest" description="Disordered" evidence="13">
    <location>
        <begin position="2366"/>
        <end position="2398"/>
    </location>
</feature>
<dbReference type="Proteomes" id="UP000318582">
    <property type="component" value="Unassembled WGS sequence"/>
</dbReference>